<sequence>MIGDYSFDEPLKEGAQVVFEDMAL</sequence>
<comment type="caution">
    <text evidence="1">The sequence shown here is derived from an EMBL/GenBank/DDBJ whole genome shotgun (WGS) entry which is preliminary data.</text>
</comment>
<protein>
    <submittedName>
        <fullName evidence="1">Uncharacterized protein</fullName>
    </submittedName>
</protein>
<gene>
    <name evidence="1" type="ORF">EVA_14048</name>
</gene>
<name>J9FTL1_9ZZZZ</name>
<dbReference type="EMBL" id="AMCI01004557">
    <property type="protein sequence ID" value="EJW97843.1"/>
    <property type="molecule type" value="Genomic_DNA"/>
</dbReference>
<evidence type="ECO:0000313" key="1">
    <source>
        <dbReference type="EMBL" id="EJW97843.1"/>
    </source>
</evidence>
<reference evidence="1" key="1">
    <citation type="journal article" date="2012" name="PLoS ONE">
        <title>Gene sets for utilization of primary and secondary nutrition supplies in the distal gut of endangered iberian lynx.</title>
        <authorList>
            <person name="Alcaide M."/>
            <person name="Messina E."/>
            <person name="Richter M."/>
            <person name="Bargiela R."/>
            <person name="Peplies J."/>
            <person name="Huws S.A."/>
            <person name="Newbold C.J."/>
            <person name="Golyshin P.N."/>
            <person name="Simon M.A."/>
            <person name="Lopez G."/>
            <person name="Yakimov M.M."/>
            <person name="Ferrer M."/>
        </authorList>
    </citation>
    <scope>NUCLEOTIDE SEQUENCE</scope>
</reference>
<proteinExistence type="predicted"/>
<accession>J9FTL1</accession>
<dbReference type="AlphaFoldDB" id="J9FTL1"/>
<organism evidence="1">
    <name type="scientific">gut metagenome</name>
    <dbReference type="NCBI Taxonomy" id="749906"/>
    <lineage>
        <taxon>unclassified sequences</taxon>
        <taxon>metagenomes</taxon>
        <taxon>organismal metagenomes</taxon>
    </lineage>
</organism>
<feature type="non-terminal residue" evidence="1">
    <location>
        <position position="24"/>
    </location>
</feature>